<dbReference type="EMBL" id="JASBQV010000014">
    <property type="protein sequence ID" value="MDI3235375.1"/>
    <property type="molecule type" value="Genomic_DNA"/>
</dbReference>
<evidence type="ECO:0000256" key="2">
    <source>
        <dbReference type="ARBA" id="ARBA00022827"/>
    </source>
</evidence>
<dbReference type="InterPro" id="IPR016164">
    <property type="entry name" value="FAD-linked_Oxase-like_C"/>
</dbReference>
<dbReference type="InterPro" id="IPR007173">
    <property type="entry name" value="ALO_C"/>
</dbReference>
<keyword evidence="2" id="KW-0274">FAD</keyword>
<reference evidence="5 6" key="1">
    <citation type="submission" date="2023-04" db="EMBL/GenBank/DDBJ databases">
        <title>Antarctic isolates genomes.</title>
        <authorList>
            <person name="Dimov S.G."/>
        </authorList>
    </citation>
    <scope>NUCLEOTIDE SEQUENCE [LARGE SCALE GENOMIC DNA]</scope>
    <source>
        <strain evidence="5 6">AL19</strain>
    </source>
</reference>
<evidence type="ECO:0000256" key="3">
    <source>
        <dbReference type="ARBA" id="ARBA00023002"/>
    </source>
</evidence>
<dbReference type="InterPro" id="IPR010031">
    <property type="entry name" value="FAD_lactone_oxidase-like"/>
</dbReference>
<proteinExistence type="predicted"/>
<dbReference type="InterPro" id="IPR016166">
    <property type="entry name" value="FAD-bd_PCMH"/>
</dbReference>
<sequence length="475" mass="54387">MKRIAVGTVMVVYMTVFSFSLWAYQHPVLTSSDQSKLLPTRVKQIRSATSTDDLKSWIEQAKQRQETVSIAGMQHSQGGQTYLPDTTVLDMTKYDQILDYTPRTKRITVQSGATWGEIQDRIQPDGLAIQVMQSQNIFTVGGALSVNVHGRDIRYGSLLDTVDSFRLLQADGSVVNVSRTEHADLFRLVPGGYGLFGIILDVTLKLTNDEWYAEQTVALNYQDYPAYFRQHVLGDDDVRMHIGRISVAPDGFFKDMYVTNYRKTERTTPIEEEPLKQETIIALPKALLGISRYSDFGKNQLWSFQKSYFLKQSGTFESRNNVMRSDSAFMEYTSPGRTELLQEYFVPVDSFVSYIDQLRSILTAEELNVLNITIRYVEQDETAALSYAKQDMFALVWLINTETDPVSINETKRIVQKLIDATLAHQGSYYLPYYPFATRKQFHDAYPNAASFKEAKQQQDPDGLFMNQFYLDYFK</sequence>
<dbReference type="InterPro" id="IPR006094">
    <property type="entry name" value="Oxid_FAD_bind_N"/>
</dbReference>
<evidence type="ECO:0000259" key="4">
    <source>
        <dbReference type="PROSITE" id="PS51387"/>
    </source>
</evidence>
<dbReference type="Pfam" id="PF01565">
    <property type="entry name" value="FAD_binding_4"/>
    <property type="match status" value="1"/>
</dbReference>
<feature type="domain" description="FAD-binding PCMH-type" evidence="4">
    <location>
        <begin position="37"/>
        <end position="209"/>
    </location>
</feature>
<dbReference type="PANTHER" id="PTHR43762">
    <property type="entry name" value="L-GULONOLACTONE OXIDASE"/>
    <property type="match status" value="1"/>
</dbReference>
<dbReference type="InterPro" id="IPR016169">
    <property type="entry name" value="FAD-bd_PCMH_sub2"/>
</dbReference>
<gene>
    <name evidence="5" type="ORF">QK289_10175</name>
</gene>
<dbReference type="Gene3D" id="3.30.465.10">
    <property type="match status" value="1"/>
</dbReference>
<protein>
    <submittedName>
        <fullName evidence="5">FAD-binding oxidoreductase</fullName>
    </submittedName>
</protein>
<dbReference type="Proteomes" id="UP001243286">
    <property type="component" value="Unassembled WGS sequence"/>
</dbReference>
<dbReference type="SUPFAM" id="SSF55103">
    <property type="entry name" value="FAD-linked oxidases, C-terminal domain"/>
    <property type="match status" value="1"/>
</dbReference>
<name>A0ABT6R3H4_9BACL</name>
<dbReference type="RefSeq" id="WP_026831089.1">
    <property type="nucleotide sequence ID" value="NZ_JANJYY010000086.1"/>
</dbReference>
<dbReference type="InterPro" id="IPR036318">
    <property type="entry name" value="FAD-bd_PCMH-like_sf"/>
</dbReference>
<comment type="caution">
    <text evidence="5">The sequence shown here is derived from an EMBL/GenBank/DDBJ whole genome shotgun (WGS) entry which is preliminary data.</text>
</comment>
<evidence type="ECO:0000313" key="5">
    <source>
        <dbReference type="EMBL" id="MDI3235375.1"/>
    </source>
</evidence>
<keyword evidence="6" id="KW-1185">Reference proteome</keyword>
<dbReference type="Pfam" id="PF04030">
    <property type="entry name" value="ALO"/>
    <property type="match status" value="1"/>
</dbReference>
<keyword evidence="3" id="KW-0560">Oxidoreductase</keyword>
<dbReference type="PROSITE" id="PS51387">
    <property type="entry name" value="FAD_PCMH"/>
    <property type="match status" value="1"/>
</dbReference>
<organism evidence="5 6">
    <name type="scientific">Exiguobacterium antarcticum</name>
    <dbReference type="NCBI Taxonomy" id="132920"/>
    <lineage>
        <taxon>Bacteria</taxon>
        <taxon>Bacillati</taxon>
        <taxon>Bacillota</taxon>
        <taxon>Bacilli</taxon>
        <taxon>Bacillales</taxon>
        <taxon>Bacillales Family XII. Incertae Sedis</taxon>
        <taxon>Exiguobacterium</taxon>
    </lineage>
</organism>
<evidence type="ECO:0000313" key="6">
    <source>
        <dbReference type="Proteomes" id="UP001243286"/>
    </source>
</evidence>
<keyword evidence="1" id="KW-0285">Flavoprotein</keyword>
<dbReference type="PANTHER" id="PTHR43762:SF1">
    <property type="entry name" value="D-ARABINONO-1,4-LACTONE OXIDASE"/>
    <property type="match status" value="1"/>
</dbReference>
<dbReference type="SUPFAM" id="SSF56176">
    <property type="entry name" value="FAD-binding/transporter-associated domain-like"/>
    <property type="match status" value="1"/>
</dbReference>
<accession>A0ABT6R3H4</accession>
<evidence type="ECO:0000256" key="1">
    <source>
        <dbReference type="ARBA" id="ARBA00022630"/>
    </source>
</evidence>